<organism evidence="2 3">
    <name type="scientific">Methylobacterium thuringiense</name>
    <dbReference type="NCBI Taxonomy" id="1003091"/>
    <lineage>
        <taxon>Bacteria</taxon>
        <taxon>Pseudomonadati</taxon>
        <taxon>Pseudomonadota</taxon>
        <taxon>Alphaproteobacteria</taxon>
        <taxon>Hyphomicrobiales</taxon>
        <taxon>Methylobacteriaceae</taxon>
        <taxon>Methylobacterium</taxon>
    </lineage>
</organism>
<protein>
    <submittedName>
        <fullName evidence="2">Uncharacterized protein</fullName>
    </submittedName>
</protein>
<comment type="caution">
    <text evidence="2">The sequence shown here is derived from an EMBL/GenBank/DDBJ whole genome shotgun (WGS) entry which is preliminary data.</text>
</comment>
<evidence type="ECO:0000313" key="2">
    <source>
        <dbReference type="EMBL" id="GJE54537.1"/>
    </source>
</evidence>
<reference evidence="2" key="1">
    <citation type="journal article" date="2021" name="Front. Microbiol.">
        <title>Comprehensive Comparative Genomics and Phenotyping of Methylobacterium Species.</title>
        <authorList>
            <person name="Alessa O."/>
            <person name="Ogura Y."/>
            <person name="Fujitani Y."/>
            <person name="Takami H."/>
            <person name="Hayashi T."/>
            <person name="Sahin N."/>
            <person name="Tani A."/>
        </authorList>
    </citation>
    <scope>NUCLEOTIDE SEQUENCE</scope>
    <source>
        <strain evidence="2">DSM 23674</strain>
    </source>
</reference>
<name>A0ABQ4TIB8_9HYPH</name>
<sequence>MEQALVTIPAQTALQAFTTDRAIDPFLAKVREQIDGFTADVSTPKGRKEIASFAFRIAQTKARLEDVGKALADEQKAIPKKIDASRKLVRDTLDGWRDEVRAPLTRWEEAEAARVAGHRASIASVAQAATPHATVALTREAIAEVEAFVIGPACQEFEAEYARTKDETLRSLRAQVVDLERREAEQVELVRLRAEADAQAASERDERIRAEAAEAERTKAARAAEEERLRVEREAEAERARVEAAAKAERDAAERRERALQQEAEDARRRAAEAERQAAETERRLRDEAEAKARQEAAAAAAREANKRRCARINNEAVAALVAGGVDPENARAAIVLIARRAVPLVTIQY</sequence>
<evidence type="ECO:0000256" key="1">
    <source>
        <dbReference type="SAM" id="MobiDB-lite"/>
    </source>
</evidence>
<dbReference type="RefSeq" id="WP_238230888.1">
    <property type="nucleotide sequence ID" value="NZ_BPRA01000004.1"/>
</dbReference>
<proteinExistence type="predicted"/>
<dbReference type="Proteomes" id="UP001055101">
    <property type="component" value="Unassembled WGS sequence"/>
</dbReference>
<feature type="region of interest" description="Disordered" evidence="1">
    <location>
        <begin position="217"/>
        <end position="236"/>
    </location>
</feature>
<keyword evidence="3" id="KW-1185">Reference proteome</keyword>
<accession>A0ABQ4TIB8</accession>
<reference evidence="2" key="2">
    <citation type="submission" date="2021-08" db="EMBL/GenBank/DDBJ databases">
        <authorList>
            <person name="Tani A."/>
            <person name="Ola A."/>
            <person name="Ogura Y."/>
            <person name="Katsura K."/>
            <person name="Hayashi T."/>
        </authorList>
    </citation>
    <scope>NUCLEOTIDE SEQUENCE</scope>
    <source>
        <strain evidence="2">DSM 23674</strain>
    </source>
</reference>
<evidence type="ECO:0000313" key="3">
    <source>
        <dbReference type="Proteomes" id="UP001055101"/>
    </source>
</evidence>
<gene>
    <name evidence="2" type="ORF">EKPJFOCH_1015</name>
</gene>
<dbReference type="EMBL" id="BPRA01000004">
    <property type="protein sequence ID" value="GJE54537.1"/>
    <property type="molecule type" value="Genomic_DNA"/>
</dbReference>
<feature type="region of interest" description="Disordered" evidence="1">
    <location>
        <begin position="242"/>
        <end position="291"/>
    </location>
</feature>